<dbReference type="InterPro" id="IPR002413">
    <property type="entry name" value="V5_allergen-like"/>
</dbReference>
<dbReference type="InterPro" id="IPR000436">
    <property type="entry name" value="Sushi_SCR_CCP_dom"/>
</dbReference>
<accession>A0A8J1UDR8</accession>
<dbReference type="PRINTS" id="PR00838">
    <property type="entry name" value="V5ALLERGEN"/>
</dbReference>
<dbReference type="PRINTS" id="PR00837">
    <property type="entry name" value="V5TPXLIKE"/>
</dbReference>
<dbReference type="InterPro" id="IPR001283">
    <property type="entry name" value="CRISP-related"/>
</dbReference>
<dbReference type="SUPFAM" id="SSF57535">
    <property type="entry name" value="Complement control module/SCR domain"/>
    <property type="match status" value="1"/>
</dbReference>
<dbReference type="InterPro" id="IPR014044">
    <property type="entry name" value="CAP_dom"/>
</dbReference>
<dbReference type="SUPFAM" id="SSF55797">
    <property type="entry name" value="PR-1-like"/>
    <property type="match status" value="1"/>
</dbReference>
<dbReference type="InterPro" id="IPR034113">
    <property type="entry name" value="SCP_GAPR1-like"/>
</dbReference>
<dbReference type="EMBL" id="CAIIXF020000001">
    <property type="protein sequence ID" value="CAH1773066.1"/>
    <property type="molecule type" value="Genomic_DNA"/>
</dbReference>
<dbReference type="CDD" id="cd05382">
    <property type="entry name" value="CAP_GAPR1-like"/>
    <property type="match status" value="1"/>
</dbReference>
<dbReference type="PANTHER" id="PTHR10334">
    <property type="entry name" value="CYSTEINE-RICH SECRETORY PROTEIN-RELATED"/>
    <property type="match status" value="1"/>
</dbReference>
<feature type="compositionally biased region" description="Polar residues" evidence="3">
    <location>
        <begin position="216"/>
        <end position="227"/>
    </location>
</feature>
<dbReference type="AlphaFoldDB" id="A0A8J1UDR8"/>
<evidence type="ECO:0000256" key="3">
    <source>
        <dbReference type="SAM" id="MobiDB-lite"/>
    </source>
</evidence>
<feature type="region of interest" description="Disordered" evidence="3">
    <location>
        <begin position="214"/>
        <end position="244"/>
    </location>
</feature>
<dbReference type="InterPro" id="IPR035976">
    <property type="entry name" value="Sushi/SCR/CCP_sf"/>
</dbReference>
<keyword evidence="1" id="KW-1015">Disulfide bond</keyword>
<keyword evidence="5" id="KW-1185">Reference proteome</keyword>
<evidence type="ECO:0000256" key="2">
    <source>
        <dbReference type="PROSITE-ProRule" id="PRU00302"/>
    </source>
</evidence>
<feature type="non-terminal residue" evidence="4">
    <location>
        <position position="505"/>
    </location>
</feature>
<dbReference type="InterPro" id="IPR035940">
    <property type="entry name" value="CAP_sf"/>
</dbReference>
<evidence type="ECO:0000313" key="5">
    <source>
        <dbReference type="Proteomes" id="UP000749559"/>
    </source>
</evidence>
<dbReference type="OrthoDB" id="43654at2759"/>
<sequence>SHFNKSTHVYSFRSTRNACQRQKMYFNVQITSLYIFLCQLILGDTLTFEEATLLRNNQLRALHVGTPPMTWDTELADFASKWCEHLAATNTLDHSNWRVRPDEAGENLYKIKEVVPLRLSELENLGAEATQSWYDEISSYKYGNPKFDRRTGHFTQVVWAESIKLGCGWGQGLQGGLNTYVVCCEYSPPGNFIGEFANWVMPLKPKRYATVPPATPNNVLTATTPRPTSRPKPGTKGHVPSDPENGKMKYDCKEDVCTVKYTCDPCFELSGGLQKANCQSETKCDGAERFCIFSGDATVCKRKDLGNFCDEKLGCSFGCPKMEPPMHGSVSAHTGATGDTITYTCNDGYLLTGVSERTCLENGKWSGDGLTVCLDTTKDDCVIAEFEAKLKSCGKGKRGLVRLGQEAPFAIDFKYRFTNPCPNDKPLTYHIWMDGIDGTSKNMKVNVEGASTDSPGSLTNWLDKGKKYTTTIECAEVGPQILKFSAWVLGRNTKVVTECKIQCVK</sequence>
<protein>
    <submittedName>
        <fullName evidence="4">Uncharacterized protein</fullName>
    </submittedName>
</protein>
<dbReference type="CDD" id="cd00033">
    <property type="entry name" value="CCP"/>
    <property type="match status" value="1"/>
</dbReference>
<comment type="caution">
    <text evidence="2">Lacks conserved residue(s) required for the propagation of feature annotation.</text>
</comment>
<dbReference type="FunFam" id="3.40.33.10:FF:000010">
    <property type="entry name" value="Predicted protein"/>
    <property type="match status" value="1"/>
</dbReference>
<evidence type="ECO:0000313" key="4">
    <source>
        <dbReference type="EMBL" id="CAH1773066.1"/>
    </source>
</evidence>
<name>A0A8J1UDR8_OWEFU</name>
<reference evidence="4" key="1">
    <citation type="submission" date="2022-03" db="EMBL/GenBank/DDBJ databases">
        <authorList>
            <person name="Martin C."/>
        </authorList>
    </citation>
    <scope>NUCLEOTIDE SEQUENCE</scope>
</reference>
<dbReference type="Pfam" id="PF00084">
    <property type="entry name" value="Sushi"/>
    <property type="match status" value="1"/>
</dbReference>
<dbReference type="GO" id="GO:0005576">
    <property type="term" value="C:extracellular region"/>
    <property type="evidence" value="ECO:0007669"/>
    <property type="project" value="InterPro"/>
</dbReference>
<dbReference type="Gene3D" id="3.40.33.10">
    <property type="entry name" value="CAP"/>
    <property type="match status" value="1"/>
</dbReference>
<organism evidence="4 5">
    <name type="scientific">Owenia fusiformis</name>
    <name type="common">Polychaete worm</name>
    <dbReference type="NCBI Taxonomy" id="6347"/>
    <lineage>
        <taxon>Eukaryota</taxon>
        <taxon>Metazoa</taxon>
        <taxon>Spiralia</taxon>
        <taxon>Lophotrochozoa</taxon>
        <taxon>Annelida</taxon>
        <taxon>Polychaeta</taxon>
        <taxon>Sedentaria</taxon>
        <taxon>Canalipalpata</taxon>
        <taxon>Sabellida</taxon>
        <taxon>Oweniida</taxon>
        <taxon>Oweniidae</taxon>
        <taxon>Owenia</taxon>
    </lineage>
</organism>
<proteinExistence type="predicted"/>
<gene>
    <name evidence="4" type="ORF">OFUS_LOCUS715</name>
</gene>
<evidence type="ECO:0000256" key="1">
    <source>
        <dbReference type="ARBA" id="ARBA00023157"/>
    </source>
</evidence>
<dbReference type="Pfam" id="PF00188">
    <property type="entry name" value="CAP"/>
    <property type="match status" value="1"/>
</dbReference>
<dbReference type="Gene3D" id="2.10.70.10">
    <property type="entry name" value="Complement Module, domain 1"/>
    <property type="match status" value="1"/>
</dbReference>
<dbReference type="PROSITE" id="PS50923">
    <property type="entry name" value="SUSHI"/>
    <property type="match status" value="1"/>
</dbReference>
<dbReference type="SMART" id="SM00032">
    <property type="entry name" value="CCP"/>
    <property type="match status" value="1"/>
</dbReference>
<keyword evidence="2" id="KW-0768">Sushi</keyword>
<dbReference type="SMART" id="SM00198">
    <property type="entry name" value="SCP"/>
    <property type="match status" value="1"/>
</dbReference>
<dbReference type="InterPro" id="IPR018244">
    <property type="entry name" value="Allrgn_V5/Tpx1_CS"/>
</dbReference>
<dbReference type="PROSITE" id="PS01009">
    <property type="entry name" value="CRISP_1"/>
    <property type="match status" value="1"/>
</dbReference>
<dbReference type="Proteomes" id="UP000749559">
    <property type="component" value="Unassembled WGS sequence"/>
</dbReference>
<comment type="caution">
    <text evidence="4">The sequence shown here is derived from an EMBL/GenBank/DDBJ whole genome shotgun (WGS) entry which is preliminary data.</text>
</comment>